<accession>A0A098R4V5</accession>
<proteinExistence type="predicted"/>
<dbReference type="STRING" id="1480694.DC28_00720"/>
<sequence>MSKNQIPLLFFMSFVGIALGYSQSQTGIEDTPEIGPRAPEETEIILPDIVLDLEDPELTTLTDFLPETSGLRLQTSRGVLPEFGEYTLTSESISTLLSTSITAGGEGQVKQTAESENTIFIRGEVGTGLHQYLNGDVSIIKLGNNPDLTIDFTHSSRDGGFRGTTPLGAGSGFLSQDTRFGAGVGITLPRFDLGVDGFIGGQQDGLQGLVEDGYATSLQTLGLAPQIELYFEDFLSMQAGMEYSLTRRFFSGSDVAQFDEYDNSVWAVNADLGLFLEQPDYQFSGNIRYDVGQVSDAYWMNFLRPGLKGYWQITPQIGASATVAGVFDLGRKTYVPFKLGTDIGLSPGFQLQVSGGYEVQPYRFREVLNENHLVDTQVPDNDLFERRWVAQVGSIILPMDEMSIEVGLTFSGIERELQTQAFTNPIYPLQAFSGYRLEPDLTLLLRPLEELSFTLGYQGQLISSDPETPIHRFDFVTDFQHSSSAFGAAFETVFPIFEEPQIPILGLSGWVALGGTVDLELRIHDPLSLAIPEGRLERPGLSDFIDTGFRIELTSSINL</sequence>
<dbReference type="AlphaFoldDB" id="A0A098R4V5"/>
<evidence type="ECO:0000313" key="1">
    <source>
        <dbReference type="EMBL" id="KGE73782.1"/>
    </source>
</evidence>
<name>A0A098R4V5_9SPIO</name>
<dbReference type="RefSeq" id="WP_037544765.1">
    <property type="nucleotide sequence ID" value="NZ_JNUP01000003.1"/>
</dbReference>
<dbReference type="EMBL" id="JNUP01000003">
    <property type="protein sequence ID" value="KGE73782.1"/>
    <property type="molecule type" value="Genomic_DNA"/>
</dbReference>
<organism evidence="1 2">
    <name type="scientific">Spirochaeta lutea</name>
    <dbReference type="NCBI Taxonomy" id="1480694"/>
    <lineage>
        <taxon>Bacteria</taxon>
        <taxon>Pseudomonadati</taxon>
        <taxon>Spirochaetota</taxon>
        <taxon>Spirochaetia</taxon>
        <taxon>Spirochaetales</taxon>
        <taxon>Spirochaetaceae</taxon>
        <taxon>Spirochaeta</taxon>
    </lineage>
</organism>
<evidence type="ECO:0000313" key="2">
    <source>
        <dbReference type="Proteomes" id="UP000029692"/>
    </source>
</evidence>
<keyword evidence="2" id="KW-1185">Reference proteome</keyword>
<comment type="caution">
    <text evidence="1">The sequence shown here is derived from an EMBL/GenBank/DDBJ whole genome shotgun (WGS) entry which is preliminary data.</text>
</comment>
<gene>
    <name evidence="1" type="ORF">DC28_00720</name>
</gene>
<dbReference type="Proteomes" id="UP000029692">
    <property type="component" value="Unassembled WGS sequence"/>
</dbReference>
<protein>
    <recommendedName>
        <fullName evidence="3">TonB-dependent receptor-like beta-barrel domain-containing protein</fullName>
    </recommendedName>
</protein>
<reference evidence="1 2" key="1">
    <citation type="submission" date="2014-05" db="EMBL/GenBank/DDBJ databases">
        <title>De novo Genome Sequence of Spirocheata sp.</title>
        <authorList>
            <person name="Shivani Y."/>
            <person name="Subhash Y."/>
            <person name="Tushar L."/>
            <person name="Sasikala C."/>
            <person name="Ramana C.V."/>
        </authorList>
    </citation>
    <scope>NUCLEOTIDE SEQUENCE [LARGE SCALE GENOMIC DNA]</scope>
    <source>
        <strain evidence="1 2">JC230</strain>
    </source>
</reference>
<evidence type="ECO:0008006" key="3">
    <source>
        <dbReference type="Google" id="ProtNLM"/>
    </source>
</evidence>